<dbReference type="InterPro" id="IPR013083">
    <property type="entry name" value="Znf_RING/FYVE/PHD"/>
</dbReference>
<feature type="transmembrane region" description="Helical" evidence="2">
    <location>
        <begin position="12"/>
        <end position="33"/>
    </location>
</feature>
<keyword evidence="1" id="KW-0479">Metal-binding</keyword>
<organism evidence="4 5">
    <name type="scientific">Lupinus albus</name>
    <name type="common">White lupine</name>
    <name type="synonym">Lupinus termis</name>
    <dbReference type="NCBI Taxonomy" id="3870"/>
    <lineage>
        <taxon>Eukaryota</taxon>
        <taxon>Viridiplantae</taxon>
        <taxon>Streptophyta</taxon>
        <taxon>Embryophyta</taxon>
        <taxon>Tracheophyta</taxon>
        <taxon>Spermatophyta</taxon>
        <taxon>Magnoliopsida</taxon>
        <taxon>eudicotyledons</taxon>
        <taxon>Gunneridae</taxon>
        <taxon>Pentapetalae</taxon>
        <taxon>rosids</taxon>
        <taxon>fabids</taxon>
        <taxon>Fabales</taxon>
        <taxon>Fabaceae</taxon>
        <taxon>Papilionoideae</taxon>
        <taxon>50 kb inversion clade</taxon>
        <taxon>genistoids sensu lato</taxon>
        <taxon>core genistoids</taxon>
        <taxon>Genisteae</taxon>
        <taxon>Lupinus</taxon>
    </lineage>
</organism>
<sequence>MVLGRRVMSWRRVAKTLQALIAHSLLFSFTLILSLKLDHLLPYTWTWWVVFSPLWLFHAVVARGRFSLPAPSMPHGRQWAPSHSILATPLLVAFELLLCMHLGSSYAVNLKIVFLPLIAFEVVILIDNIRMCRALMPGDDENLTDEAVWETLPHFWISISMVFFVAATVFTLLKLCGDVAALGWWDLFINFGIAQCFAFLVCTKWHNPTIHGNSHIIEPCSSSSSLRYSSSNTMRYMEWNSRSFLVSSSEDRQQNGFCNLQDIGGHFMKIPFICFQLLLFMHLEGTPSDAKYMQHWIIFSPLLLLQGAGVLFAAYRLIEKIVLLLYSGDVPRTYTSIASKSLGCFGFFHHGSRLLGWWSIDEGSREEEARLYCATSSGYNTFSPDTVKKMPRADLVDEIWRLQAALGEQTEVTKYSQEEYERLQNEKILCRVCFEEQINVVLLPCKHHIICRTCSEKCKRCPVCRVVIEERMPVYDV</sequence>
<dbReference type="SUPFAM" id="SSF57850">
    <property type="entry name" value="RING/U-box"/>
    <property type="match status" value="1"/>
</dbReference>
<dbReference type="Pfam" id="PF10269">
    <property type="entry name" value="Tmemb_185A"/>
    <property type="match status" value="1"/>
</dbReference>
<reference evidence="5" key="1">
    <citation type="journal article" date="2020" name="Nat. Commun.">
        <title>Genome sequence of the cluster root forming white lupin.</title>
        <authorList>
            <person name="Hufnagel B."/>
            <person name="Marques A."/>
            <person name="Soriano A."/>
            <person name="Marques L."/>
            <person name="Divol F."/>
            <person name="Doumas P."/>
            <person name="Sallet E."/>
            <person name="Mancinotti D."/>
            <person name="Carrere S."/>
            <person name="Marande W."/>
            <person name="Arribat S."/>
            <person name="Keller J."/>
            <person name="Huneau C."/>
            <person name="Blein T."/>
            <person name="Aime D."/>
            <person name="Laguerre M."/>
            <person name="Taylor J."/>
            <person name="Schubert V."/>
            <person name="Nelson M."/>
            <person name="Geu-Flores F."/>
            <person name="Crespi M."/>
            <person name="Gallardo-Guerrero K."/>
            <person name="Delaux P.-M."/>
            <person name="Salse J."/>
            <person name="Berges H."/>
            <person name="Guyot R."/>
            <person name="Gouzy J."/>
            <person name="Peret B."/>
        </authorList>
    </citation>
    <scope>NUCLEOTIDE SEQUENCE [LARGE SCALE GENOMIC DNA]</scope>
    <source>
        <strain evidence="5">cv. Amiga</strain>
    </source>
</reference>
<keyword evidence="2" id="KW-1133">Transmembrane helix</keyword>
<feature type="transmembrane region" description="Helical" evidence="2">
    <location>
        <begin position="109"/>
        <end position="126"/>
    </location>
</feature>
<dbReference type="PANTHER" id="PTHR46859:SF6">
    <property type="entry name" value="TRANSMEMBRANE FRAGILE-X-F-ASSOCIATED PROTEIN"/>
    <property type="match status" value="1"/>
</dbReference>
<dbReference type="OrthoDB" id="1711136at2759"/>
<dbReference type="PANTHER" id="PTHR46859">
    <property type="entry name" value="TRANSMEMBRANE FRAGILE-X-F-ASSOCIATED PROTEIN"/>
    <property type="match status" value="1"/>
</dbReference>
<gene>
    <name evidence="4" type="ORF">Lalb_Chr06g0170241</name>
</gene>
<dbReference type="AlphaFoldDB" id="A0A6A4QEY1"/>
<proteinExistence type="predicted"/>
<feature type="transmembrane region" description="Helical" evidence="2">
    <location>
        <begin position="45"/>
        <end position="64"/>
    </location>
</feature>
<evidence type="ECO:0000256" key="2">
    <source>
        <dbReference type="SAM" id="Phobius"/>
    </source>
</evidence>
<protein>
    <submittedName>
        <fullName evidence="4">Putative transcription factor C2H2 family</fullName>
    </submittedName>
</protein>
<keyword evidence="2" id="KW-0812">Transmembrane</keyword>
<keyword evidence="1" id="KW-0863">Zinc-finger</keyword>
<dbReference type="Gene3D" id="3.30.40.10">
    <property type="entry name" value="Zinc/RING finger domain, C3HC4 (zinc finger)"/>
    <property type="match status" value="1"/>
</dbReference>
<accession>A0A6A4QEY1</accession>
<keyword evidence="5" id="KW-1185">Reference proteome</keyword>
<dbReference type="InterPro" id="IPR001841">
    <property type="entry name" value="Znf_RING"/>
</dbReference>
<dbReference type="SMART" id="SM00184">
    <property type="entry name" value="RING"/>
    <property type="match status" value="1"/>
</dbReference>
<feature type="domain" description="RING-type" evidence="3">
    <location>
        <begin position="430"/>
        <end position="465"/>
    </location>
</feature>
<evidence type="ECO:0000313" key="4">
    <source>
        <dbReference type="EMBL" id="KAE9612182.1"/>
    </source>
</evidence>
<dbReference type="EMBL" id="WOCE01000006">
    <property type="protein sequence ID" value="KAE9612182.1"/>
    <property type="molecule type" value="Genomic_DNA"/>
</dbReference>
<evidence type="ECO:0000256" key="1">
    <source>
        <dbReference type="PROSITE-ProRule" id="PRU00175"/>
    </source>
</evidence>
<dbReference type="PROSITE" id="PS50089">
    <property type="entry name" value="ZF_RING_2"/>
    <property type="match status" value="1"/>
</dbReference>
<feature type="transmembrane region" description="Helical" evidence="2">
    <location>
        <begin position="85"/>
        <end position="103"/>
    </location>
</feature>
<comment type="caution">
    <text evidence="4">The sequence shown here is derived from an EMBL/GenBank/DDBJ whole genome shotgun (WGS) entry which is preliminary data.</text>
</comment>
<dbReference type="GO" id="GO:0008270">
    <property type="term" value="F:zinc ion binding"/>
    <property type="evidence" value="ECO:0007669"/>
    <property type="project" value="UniProtKB-KW"/>
</dbReference>
<feature type="transmembrane region" description="Helical" evidence="2">
    <location>
        <begin position="155"/>
        <end position="173"/>
    </location>
</feature>
<name>A0A6A4QEY1_LUPAL</name>
<keyword evidence="2" id="KW-0472">Membrane</keyword>
<dbReference type="Pfam" id="PF13920">
    <property type="entry name" value="zf-C3HC4_3"/>
    <property type="match status" value="1"/>
</dbReference>
<feature type="transmembrane region" description="Helical" evidence="2">
    <location>
        <begin position="295"/>
        <end position="318"/>
    </location>
</feature>
<dbReference type="InterPro" id="IPR019396">
    <property type="entry name" value="TM_Fragile-X-F-assoc"/>
</dbReference>
<evidence type="ECO:0000313" key="5">
    <source>
        <dbReference type="Proteomes" id="UP000447434"/>
    </source>
</evidence>
<evidence type="ECO:0000259" key="3">
    <source>
        <dbReference type="PROSITE" id="PS50089"/>
    </source>
</evidence>
<dbReference type="Proteomes" id="UP000447434">
    <property type="component" value="Chromosome 6"/>
</dbReference>
<feature type="transmembrane region" description="Helical" evidence="2">
    <location>
        <begin position="179"/>
        <end position="201"/>
    </location>
</feature>
<keyword evidence="1" id="KW-0862">Zinc</keyword>